<evidence type="ECO:0000259" key="8">
    <source>
        <dbReference type="PROSITE" id="PS50262"/>
    </source>
</evidence>
<dbReference type="SUPFAM" id="SSF81321">
    <property type="entry name" value="Family A G protein-coupled receptor-like"/>
    <property type="match status" value="1"/>
</dbReference>
<feature type="transmembrane region" description="Helical" evidence="6">
    <location>
        <begin position="609"/>
        <end position="626"/>
    </location>
</feature>
<feature type="chain" id="PRO_5009316185" evidence="7">
    <location>
        <begin position="23"/>
        <end position="852"/>
    </location>
</feature>
<keyword evidence="9" id="KW-1185">Reference proteome</keyword>
<dbReference type="InterPro" id="IPR052954">
    <property type="entry name" value="GPCR-Ligand_Int"/>
</dbReference>
<evidence type="ECO:0000256" key="1">
    <source>
        <dbReference type="ARBA" id="ARBA00004370"/>
    </source>
</evidence>
<name>A0A1I8BTT9_MELHA</name>
<dbReference type="InterPro" id="IPR000276">
    <property type="entry name" value="GPCR_Rhodpsn"/>
</dbReference>
<accession>A0A1I8BTT9</accession>
<feature type="transmembrane region" description="Helical" evidence="6">
    <location>
        <begin position="510"/>
        <end position="531"/>
    </location>
</feature>
<feature type="region of interest" description="Disordered" evidence="5">
    <location>
        <begin position="303"/>
        <end position="330"/>
    </location>
</feature>
<dbReference type="Gene3D" id="1.20.1070.10">
    <property type="entry name" value="Rhodopsin 7-helix transmembrane proteins"/>
    <property type="match status" value="1"/>
</dbReference>
<feature type="transmembrane region" description="Helical" evidence="6">
    <location>
        <begin position="789"/>
        <end position="810"/>
    </location>
</feature>
<feature type="transmembrane region" description="Helical" evidence="6">
    <location>
        <begin position="666"/>
        <end position="688"/>
    </location>
</feature>
<sequence>MSTNIPFIALTIIILLNKYIHASDFLRDCQANEKYIECGGCEGTCKEPVVLQCSKECKPARSCISASECATYKGAYFGSGGVLLSQSGILMKNAPKTVLNQVRFVSGGAGFSLPSSRTGGNTGGVGGAAGGGGEKVGLGALGERNRLFGDEEEQKTGEIGGGSGALSGGGIGAVSGEAQAVKPHVPSYNTESPLTNQASNNAITSPSNLNTQNIAQQYGDETNLFHSVQLKDQVIPQHRDDIPPVIKGHHKQHLTNKPSHMNLFSDLADTEFGSERLGGEGTNKLSHPVNPTLLKNNFKNNQHKHQFPRSFPDVENQNNSPQNERNNQEVGHSLVPVAAARSITVMNKQGLPDRSKAKCGRKCNPEQLPPTEVQRLARIRHLRTKNQPYLYAYMNPPAEEVAKANAKFKKRDSRSTRRAMGSPLRRMINKKRRMVNLHSEGYEGDSKSLSRAMGSPILRLVKSKRKSLYILESQDSELEWMILQVVLKIKRIFDKQIGEEIRRMSKSINIYILLPLSIVGLVANGSALFCLCSPPKIASGVFVYLKVLLILDHIYIIVSLANSLLPDFCDGQYLIENTFYRTIAALSAHRYWKISRPVSARSNDTISRARVMLTFLFLVIIAYRVPSFVVELQLKWNPIVRIQKRPEKTETLSPYRIIFYSILDPIFSHFLPFGQMFLFSVLTLYEILKRKRRQRLSLSSQVGLCKMRRQSSESSQKIKSNNYSNQGFKNIEGNCIVGKQKQEYRATISIILMIVIYLLLHSLSLYNLARKWQLFIQHKCPIRSDYIRSHIGNVLCVLSASINAFVFIAFTNRMRDYIRALIRKTSQTFSSNYGSSGQPQSSKIVENRTSLI</sequence>
<keyword evidence="4 6" id="KW-0472">Membrane</keyword>
<evidence type="ECO:0000313" key="9">
    <source>
        <dbReference type="Proteomes" id="UP000095281"/>
    </source>
</evidence>
<evidence type="ECO:0000313" key="10">
    <source>
        <dbReference type="WBParaSite" id="MhA1_Contig55.frz3.fgene3"/>
    </source>
</evidence>
<evidence type="ECO:0000256" key="5">
    <source>
        <dbReference type="SAM" id="MobiDB-lite"/>
    </source>
</evidence>
<dbReference type="PANTHER" id="PTHR46641">
    <property type="entry name" value="FMRFAMIDE RECEPTOR-RELATED"/>
    <property type="match status" value="1"/>
</dbReference>
<organism evidence="9 10">
    <name type="scientific">Meloidogyne hapla</name>
    <name type="common">Root-knot nematode worm</name>
    <dbReference type="NCBI Taxonomy" id="6305"/>
    <lineage>
        <taxon>Eukaryota</taxon>
        <taxon>Metazoa</taxon>
        <taxon>Ecdysozoa</taxon>
        <taxon>Nematoda</taxon>
        <taxon>Chromadorea</taxon>
        <taxon>Rhabditida</taxon>
        <taxon>Tylenchina</taxon>
        <taxon>Tylenchomorpha</taxon>
        <taxon>Tylenchoidea</taxon>
        <taxon>Meloidogynidae</taxon>
        <taxon>Meloidogyninae</taxon>
        <taxon>Meloidogyne</taxon>
    </lineage>
</organism>
<feature type="region of interest" description="Disordered" evidence="5">
    <location>
        <begin position="829"/>
        <end position="852"/>
    </location>
</feature>
<evidence type="ECO:0000256" key="2">
    <source>
        <dbReference type="ARBA" id="ARBA00022692"/>
    </source>
</evidence>
<proteinExistence type="predicted"/>
<feature type="compositionally biased region" description="Low complexity" evidence="5">
    <location>
        <begin position="315"/>
        <end position="329"/>
    </location>
</feature>
<dbReference type="GO" id="GO:0004930">
    <property type="term" value="F:G protein-coupled receptor activity"/>
    <property type="evidence" value="ECO:0007669"/>
    <property type="project" value="InterPro"/>
</dbReference>
<dbReference type="PANTHER" id="PTHR46641:SF6">
    <property type="entry name" value="G-PROTEIN COUPLED RECEPTORS FAMILY 1 PROFILE DOMAIN-CONTAINING PROTEIN"/>
    <property type="match status" value="1"/>
</dbReference>
<comment type="subcellular location">
    <subcellularLocation>
        <location evidence="1">Membrane</location>
    </subcellularLocation>
</comment>
<protein>
    <submittedName>
        <fullName evidence="10">G_PROTEIN_RECEP_F1_2 domain-containing protein</fullName>
    </submittedName>
</protein>
<feature type="domain" description="G-protein coupled receptors family 1 profile" evidence="8">
    <location>
        <begin position="582"/>
        <end position="807"/>
    </location>
</feature>
<dbReference type="Proteomes" id="UP000095281">
    <property type="component" value="Unplaced"/>
</dbReference>
<dbReference type="PROSITE" id="PS50262">
    <property type="entry name" value="G_PROTEIN_RECEP_F1_2"/>
    <property type="match status" value="1"/>
</dbReference>
<keyword evidence="7" id="KW-0732">Signal</keyword>
<dbReference type="AlphaFoldDB" id="A0A1I8BTT9"/>
<keyword evidence="2 6" id="KW-0812">Transmembrane</keyword>
<feature type="signal peptide" evidence="7">
    <location>
        <begin position="1"/>
        <end position="22"/>
    </location>
</feature>
<dbReference type="GO" id="GO:0016020">
    <property type="term" value="C:membrane"/>
    <property type="evidence" value="ECO:0007669"/>
    <property type="project" value="UniProtKB-SubCell"/>
</dbReference>
<evidence type="ECO:0000256" key="6">
    <source>
        <dbReference type="SAM" id="Phobius"/>
    </source>
</evidence>
<dbReference type="InterPro" id="IPR017452">
    <property type="entry name" value="GPCR_Rhodpsn_7TM"/>
</dbReference>
<evidence type="ECO:0000256" key="7">
    <source>
        <dbReference type="SAM" id="SignalP"/>
    </source>
</evidence>
<evidence type="ECO:0000256" key="3">
    <source>
        <dbReference type="ARBA" id="ARBA00022989"/>
    </source>
</evidence>
<reference evidence="10" key="1">
    <citation type="submission" date="2016-11" db="UniProtKB">
        <authorList>
            <consortium name="WormBaseParasite"/>
        </authorList>
    </citation>
    <scope>IDENTIFICATION</scope>
</reference>
<evidence type="ECO:0000256" key="4">
    <source>
        <dbReference type="ARBA" id="ARBA00023136"/>
    </source>
</evidence>
<dbReference type="WBParaSite" id="MhA1_Contig55.frz3.fgene3">
    <property type="protein sequence ID" value="MhA1_Contig55.frz3.fgene3"/>
    <property type="gene ID" value="MhA1_Contig55.frz3.fgene3"/>
</dbReference>
<dbReference type="Pfam" id="PF00001">
    <property type="entry name" value="7tm_1"/>
    <property type="match status" value="1"/>
</dbReference>
<keyword evidence="3 6" id="KW-1133">Transmembrane helix</keyword>
<feature type="transmembrane region" description="Helical" evidence="6">
    <location>
        <begin position="748"/>
        <end position="769"/>
    </location>
</feature>